<dbReference type="AlphaFoldDB" id="A0A5D3YD11"/>
<evidence type="ECO:0000313" key="1">
    <source>
        <dbReference type="EMBL" id="TYP88755.1"/>
    </source>
</evidence>
<sequence>MLGGVLFCVHLSVDTNFLAIRPSDLMGIKKTQLYILFNIDDSVLTVIKSVKTTKAS</sequence>
<gene>
    <name evidence="1" type="ORF">BCL69_101910</name>
</gene>
<reference evidence="1 2" key="1">
    <citation type="submission" date="2019-07" db="EMBL/GenBank/DDBJ databases">
        <title>Active sludge and wastewater microbial communities from Klosterneuburg, Austria.</title>
        <authorList>
            <person name="Wagner M."/>
        </authorList>
    </citation>
    <scope>NUCLEOTIDE SEQUENCE [LARGE SCALE GENOMIC DNA]</scope>
    <source>
        <strain evidence="1 2">Nm2</strain>
    </source>
</reference>
<evidence type="ECO:0000313" key="2">
    <source>
        <dbReference type="Proteomes" id="UP000324176"/>
    </source>
</evidence>
<organism evidence="1 2">
    <name type="scientific">Nitrosomonas communis</name>
    <dbReference type="NCBI Taxonomy" id="44574"/>
    <lineage>
        <taxon>Bacteria</taxon>
        <taxon>Pseudomonadati</taxon>
        <taxon>Pseudomonadota</taxon>
        <taxon>Betaproteobacteria</taxon>
        <taxon>Nitrosomonadales</taxon>
        <taxon>Nitrosomonadaceae</taxon>
        <taxon>Nitrosomonas</taxon>
    </lineage>
</organism>
<comment type="caution">
    <text evidence="1">The sequence shown here is derived from an EMBL/GenBank/DDBJ whole genome shotgun (WGS) entry which is preliminary data.</text>
</comment>
<protein>
    <submittedName>
        <fullName evidence="1">Uncharacterized protein</fullName>
    </submittedName>
</protein>
<dbReference type="EMBL" id="VNHT01000019">
    <property type="protein sequence ID" value="TYP88755.1"/>
    <property type="molecule type" value="Genomic_DNA"/>
</dbReference>
<proteinExistence type="predicted"/>
<name>A0A5D3YD11_9PROT</name>
<dbReference type="Proteomes" id="UP000324176">
    <property type="component" value="Unassembled WGS sequence"/>
</dbReference>
<accession>A0A5D3YD11</accession>